<gene>
    <name evidence="2" type="ORF">HMPREF0645_0377</name>
</gene>
<dbReference type="HOGENOM" id="CLU_1287916_0_0_10"/>
<keyword evidence="1" id="KW-0812">Transmembrane</keyword>
<accession>D1PTU2</accession>
<dbReference type="AlphaFoldDB" id="D1PTU2"/>
<dbReference type="Proteomes" id="UP000003160">
    <property type="component" value="Unassembled WGS sequence"/>
</dbReference>
<dbReference type="EMBL" id="ACKS01000019">
    <property type="protein sequence ID" value="EFA45222.1"/>
    <property type="molecule type" value="Genomic_DNA"/>
</dbReference>
<feature type="transmembrane region" description="Helical" evidence="1">
    <location>
        <begin position="36"/>
        <end position="54"/>
    </location>
</feature>
<feature type="transmembrane region" description="Helical" evidence="1">
    <location>
        <begin position="140"/>
        <end position="159"/>
    </location>
</feature>
<reference evidence="2 3" key="1">
    <citation type="submission" date="2009-10" db="EMBL/GenBank/DDBJ databases">
        <authorList>
            <person name="Qin X."/>
            <person name="Bachman B."/>
            <person name="Battles P."/>
            <person name="Bell A."/>
            <person name="Bess C."/>
            <person name="Bickham C."/>
            <person name="Chaboub L."/>
            <person name="Chen D."/>
            <person name="Coyle M."/>
            <person name="Deiros D.R."/>
            <person name="Dinh H."/>
            <person name="Forbes L."/>
            <person name="Fowler G."/>
            <person name="Francisco L."/>
            <person name="Fu Q."/>
            <person name="Gubbala S."/>
            <person name="Hale W."/>
            <person name="Han Y."/>
            <person name="Hemphill L."/>
            <person name="Highlander S.K."/>
            <person name="Hirani K."/>
            <person name="Hogues M."/>
            <person name="Jackson L."/>
            <person name="Jakkamsetti A."/>
            <person name="Javaid M."/>
            <person name="Jiang H."/>
            <person name="Korchina V."/>
            <person name="Kovar C."/>
            <person name="Lara F."/>
            <person name="Lee S."/>
            <person name="Mata R."/>
            <person name="Mathew T."/>
            <person name="Moen C."/>
            <person name="Morales K."/>
            <person name="Munidasa M."/>
            <person name="Nazareth L."/>
            <person name="Ngo R."/>
            <person name="Nguyen L."/>
            <person name="Okwuonu G."/>
            <person name="Ongeri F."/>
            <person name="Patil S."/>
            <person name="Petrosino J."/>
            <person name="Pham C."/>
            <person name="Pham P."/>
            <person name="Pu L.-L."/>
            <person name="Puazo M."/>
            <person name="Raj R."/>
            <person name="Reid J."/>
            <person name="Rouhana J."/>
            <person name="Saada N."/>
            <person name="Shang Y."/>
            <person name="Simmons D."/>
            <person name="Thornton R."/>
            <person name="Warren J."/>
            <person name="Weissenberger G."/>
            <person name="Zhang J."/>
            <person name="Zhang L."/>
            <person name="Zhou C."/>
            <person name="Zhu D."/>
            <person name="Muzny D."/>
            <person name="Worley K."/>
            <person name="Gibbs R."/>
        </authorList>
    </citation>
    <scope>NUCLEOTIDE SEQUENCE [LARGE SCALE GENOMIC DNA]</scope>
    <source>
        <strain evidence="2 3">DSM 17361</strain>
    </source>
</reference>
<evidence type="ECO:0000313" key="3">
    <source>
        <dbReference type="Proteomes" id="UP000003160"/>
    </source>
</evidence>
<organism evidence="2 3">
    <name type="scientific">Hallella bergensis DSM 17361</name>
    <dbReference type="NCBI Taxonomy" id="585502"/>
    <lineage>
        <taxon>Bacteria</taxon>
        <taxon>Pseudomonadati</taxon>
        <taxon>Bacteroidota</taxon>
        <taxon>Bacteroidia</taxon>
        <taxon>Bacteroidales</taxon>
        <taxon>Prevotellaceae</taxon>
        <taxon>Hallella</taxon>
    </lineage>
</organism>
<evidence type="ECO:0000256" key="1">
    <source>
        <dbReference type="SAM" id="Phobius"/>
    </source>
</evidence>
<keyword evidence="1" id="KW-1133">Transmembrane helix</keyword>
<feature type="transmembrane region" description="Helical" evidence="1">
    <location>
        <begin position="166"/>
        <end position="185"/>
    </location>
</feature>
<evidence type="ECO:0000313" key="2">
    <source>
        <dbReference type="EMBL" id="EFA45222.1"/>
    </source>
</evidence>
<keyword evidence="1" id="KW-0472">Membrane</keyword>
<feature type="transmembrane region" description="Helical" evidence="1">
    <location>
        <begin position="191"/>
        <end position="209"/>
    </location>
</feature>
<feature type="transmembrane region" description="Helical" evidence="1">
    <location>
        <begin position="60"/>
        <end position="78"/>
    </location>
</feature>
<comment type="caution">
    <text evidence="2">The sequence shown here is derived from an EMBL/GenBank/DDBJ whole genome shotgun (WGS) entry which is preliminary data.</text>
</comment>
<feature type="transmembrane region" description="Helical" evidence="1">
    <location>
        <begin position="99"/>
        <end position="120"/>
    </location>
</feature>
<name>D1PTU2_9BACT</name>
<dbReference type="OrthoDB" id="1081712at2"/>
<proteinExistence type="predicted"/>
<sequence length="214" mass="22781">MESSNNNMTAERSLEIISRTIEESRQRITRGSWKSMLIWGVAVAIIALTVGHLWKNTSTGAGANGLWGALGLVALAEQRYEKRHPKIPQTFVSKTISQIWGSLGIMAGSIGLFMGMLALLQVSIPLPVIPAPNSPESFPHTPITALIILLMGIAGMITGRILKSTAITVCCYIAGILGSFLALAYAGPYEMVVLAGVAVVGLIVPALIIKTKEE</sequence>
<protein>
    <submittedName>
        <fullName evidence="2">Uncharacterized protein</fullName>
    </submittedName>
</protein>
<keyword evidence="3" id="KW-1185">Reference proteome</keyword>
<dbReference type="RefSeq" id="WP_007174726.1">
    <property type="nucleotide sequence ID" value="NZ_GG704782.1"/>
</dbReference>